<reference evidence="2 3" key="1">
    <citation type="journal article" date="2021" name="DNA Res.">
        <title>Genome analysis of Candida subhashii reveals its hybrid nature and dual mitochondrial genome conformations.</title>
        <authorList>
            <person name="Mixao V."/>
            <person name="Hegedusova E."/>
            <person name="Saus E."/>
            <person name="Pryszcz L.P."/>
            <person name="Cillingova A."/>
            <person name="Nosek J."/>
            <person name="Gabaldon T."/>
        </authorList>
    </citation>
    <scope>NUCLEOTIDE SEQUENCE [LARGE SCALE GENOMIC DNA]</scope>
    <source>
        <strain evidence="2 3">CBS 10753</strain>
    </source>
</reference>
<proteinExistence type="predicted"/>
<evidence type="ECO:0000256" key="1">
    <source>
        <dbReference type="SAM" id="Phobius"/>
    </source>
</evidence>
<keyword evidence="1" id="KW-0812">Transmembrane</keyword>
<dbReference type="GeneID" id="73466980"/>
<comment type="caution">
    <text evidence="2">The sequence shown here is derived from an EMBL/GenBank/DDBJ whole genome shotgun (WGS) entry which is preliminary data.</text>
</comment>
<accession>A0A8J5QIM7</accession>
<name>A0A8J5QIM7_9ASCO</name>
<keyword evidence="1" id="KW-1133">Transmembrane helix</keyword>
<evidence type="ECO:0000313" key="3">
    <source>
        <dbReference type="Proteomes" id="UP000694255"/>
    </source>
</evidence>
<sequence length="81" mass="9405">MSSFLSTGLFKGLLAGFIVPPIVAKFVIIPYMVDPNFLKEIHYIQQEVEYVGWTVRHLQEDNGFKEEDMYRPASFVNHQQV</sequence>
<dbReference type="Proteomes" id="UP000694255">
    <property type="component" value="Unassembled WGS sequence"/>
</dbReference>
<gene>
    <name evidence="2" type="ORF">J8A68_000179</name>
</gene>
<organism evidence="2 3">
    <name type="scientific">[Candida] subhashii</name>
    <dbReference type="NCBI Taxonomy" id="561895"/>
    <lineage>
        <taxon>Eukaryota</taxon>
        <taxon>Fungi</taxon>
        <taxon>Dikarya</taxon>
        <taxon>Ascomycota</taxon>
        <taxon>Saccharomycotina</taxon>
        <taxon>Pichiomycetes</taxon>
        <taxon>Debaryomycetaceae</taxon>
        <taxon>Spathaspora</taxon>
    </lineage>
</organism>
<protein>
    <submittedName>
        <fullName evidence="2">Uncharacterized protein</fullName>
    </submittedName>
</protein>
<keyword evidence="3" id="KW-1185">Reference proteome</keyword>
<dbReference type="EMBL" id="JAGSYN010000024">
    <property type="protein sequence ID" value="KAG7666284.1"/>
    <property type="molecule type" value="Genomic_DNA"/>
</dbReference>
<dbReference type="OrthoDB" id="4095573at2759"/>
<keyword evidence="1" id="KW-0472">Membrane</keyword>
<dbReference type="AlphaFoldDB" id="A0A8J5QIM7"/>
<dbReference type="RefSeq" id="XP_049266516.1">
    <property type="nucleotide sequence ID" value="XM_049405501.1"/>
</dbReference>
<evidence type="ECO:0000313" key="2">
    <source>
        <dbReference type="EMBL" id="KAG7666284.1"/>
    </source>
</evidence>
<feature type="transmembrane region" description="Helical" evidence="1">
    <location>
        <begin position="12"/>
        <end position="33"/>
    </location>
</feature>